<dbReference type="EMBL" id="QRWH01000004">
    <property type="protein sequence ID" value="RGT10150.1"/>
    <property type="molecule type" value="Genomic_DNA"/>
</dbReference>
<sequence>MAERKKYDYEDSRLKAQKFVRYKEGCKLYAMGMSKFQEIAKEAGAIYKINQMVLVNTEILDSYLEQFKVEE</sequence>
<keyword evidence="6" id="KW-1185">Reference proteome</keyword>
<protein>
    <submittedName>
        <fullName evidence="2">Transcriptional regulator</fullName>
    </submittedName>
</protein>
<dbReference type="InterPro" id="IPR045591">
    <property type="entry name" value="DUF6462"/>
</dbReference>
<dbReference type="EMBL" id="QSVQ01000009">
    <property type="protein sequence ID" value="RGO50410.1"/>
    <property type="molecule type" value="Genomic_DNA"/>
</dbReference>
<name>A0A3E5ES24_9FIRM</name>
<evidence type="ECO:0000313" key="3">
    <source>
        <dbReference type="EMBL" id="RGO50410.1"/>
    </source>
</evidence>
<evidence type="ECO:0000313" key="2">
    <source>
        <dbReference type="EMBL" id="RGN91776.1"/>
    </source>
</evidence>
<dbReference type="Proteomes" id="UP000260841">
    <property type="component" value="Unassembled WGS sequence"/>
</dbReference>
<gene>
    <name evidence="4" type="ORF">DWX53_06535</name>
    <name evidence="3" type="ORF">DXB12_08860</name>
    <name evidence="2" type="ORF">DXB36_06280</name>
    <name evidence="1" type="ORF">DXD10_16575</name>
</gene>
<dbReference type="Proteomes" id="UP000283630">
    <property type="component" value="Unassembled WGS sequence"/>
</dbReference>
<evidence type="ECO:0000313" key="4">
    <source>
        <dbReference type="EMBL" id="RGT10150.1"/>
    </source>
</evidence>
<evidence type="ECO:0000313" key="6">
    <source>
        <dbReference type="Proteomes" id="UP000261055"/>
    </source>
</evidence>
<evidence type="ECO:0000313" key="1">
    <source>
        <dbReference type="EMBL" id="RGK42779.1"/>
    </source>
</evidence>
<dbReference type="EMBL" id="QSVB01000005">
    <property type="protein sequence ID" value="RGN91776.1"/>
    <property type="molecule type" value="Genomic_DNA"/>
</dbReference>
<evidence type="ECO:0000313" key="7">
    <source>
        <dbReference type="Proteomes" id="UP000261208"/>
    </source>
</evidence>
<reference evidence="5 6" key="1">
    <citation type="submission" date="2018-08" db="EMBL/GenBank/DDBJ databases">
        <title>A genome reference for cultivated species of the human gut microbiota.</title>
        <authorList>
            <person name="Zou Y."/>
            <person name="Xue W."/>
            <person name="Luo G."/>
        </authorList>
    </citation>
    <scope>NUCLEOTIDE SEQUENCE [LARGE SCALE GENOMIC DNA]</scope>
    <source>
        <strain evidence="4 8">AF19-4AC</strain>
        <strain evidence="3 6">OM02-12</strain>
        <strain evidence="2 5">OM03-2</strain>
        <strain evidence="1 7">TF11-11</strain>
    </source>
</reference>
<dbReference type="RefSeq" id="WP_117606297.1">
    <property type="nucleotide sequence ID" value="NZ_JAQDGW010000018.1"/>
</dbReference>
<evidence type="ECO:0000313" key="5">
    <source>
        <dbReference type="Proteomes" id="UP000260841"/>
    </source>
</evidence>
<dbReference type="EMBL" id="QSQQ01000038">
    <property type="protein sequence ID" value="RGK42779.1"/>
    <property type="molecule type" value="Genomic_DNA"/>
</dbReference>
<dbReference type="Proteomes" id="UP000261055">
    <property type="component" value="Unassembled WGS sequence"/>
</dbReference>
<comment type="caution">
    <text evidence="2">The sequence shown here is derived from an EMBL/GenBank/DDBJ whole genome shotgun (WGS) entry which is preliminary data.</text>
</comment>
<organism evidence="2 5">
    <name type="scientific">Dorea formicigenerans</name>
    <dbReference type="NCBI Taxonomy" id="39486"/>
    <lineage>
        <taxon>Bacteria</taxon>
        <taxon>Bacillati</taxon>
        <taxon>Bacillota</taxon>
        <taxon>Clostridia</taxon>
        <taxon>Lachnospirales</taxon>
        <taxon>Lachnospiraceae</taxon>
        <taxon>Dorea</taxon>
    </lineage>
</organism>
<evidence type="ECO:0000313" key="8">
    <source>
        <dbReference type="Proteomes" id="UP000283630"/>
    </source>
</evidence>
<dbReference type="Pfam" id="PF20063">
    <property type="entry name" value="DUF6462"/>
    <property type="match status" value="1"/>
</dbReference>
<dbReference type="Proteomes" id="UP000261208">
    <property type="component" value="Unassembled WGS sequence"/>
</dbReference>
<accession>A0A3E5ES24</accession>
<proteinExistence type="predicted"/>
<dbReference type="AlphaFoldDB" id="A0A3E5ES24"/>